<dbReference type="EMBL" id="VBPB01000004">
    <property type="protein sequence ID" value="TMQ74282.1"/>
    <property type="molecule type" value="Genomic_DNA"/>
</dbReference>
<dbReference type="Pfam" id="PF01401">
    <property type="entry name" value="Peptidase_M2"/>
    <property type="match status" value="2"/>
</dbReference>
<feature type="region of interest" description="Disordered" evidence="4">
    <location>
        <begin position="1"/>
        <end position="68"/>
    </location>
</feature>
<gene>
    <name evidence="5" type="ORF">E6K81_00410</name>
</gene>
<dbReference type="InterPro" id="IPR001548">
    <property type="entry name" value="Peptidase_M2"/>
</dbReference>
<dbReference type="GO" id="GO:0008241">
    <property type="term" value="F:peptidyl-dipeptidase activity"/>
    <property type="evidence" value="ECO:0007669"/>
    <property type="project" value="InterPro"/>
</dbReference>
<evidence type="ECO:0000256" key="3">
    <source>
        <dbReference type="ARBA" id="ARBA00023180"/>
    </source>
</evidence>
<organism evidence="5 6">
    <name type="scientific">Eiseniibacteriota bacterium</name>
    <dbReference type="NCBI Taxonomy" id="2212470"/>
    <lineage>
        <taxon>Bacteria</taxon>
        <taxon>Candidatus Eiseniibacteriota</taxon>
    </lineage>
</organism>
<dbReference type="GO" id="GO:0004181">
    <property type="term" value="F:metallocarboxypeptidase activity"/>
    <property type="evidence" value="ECO:0007669"/>
    <property type="project" value="InterPro"/>
</dbReference>
<evidence type="ECO:0000256" key="4">
    <source>
        <dbReference type="SAM" id="MobiDB-lite"/>
    </source>
</evidence>
<dbReference type="AlphaFoldDB" id="A0A538UEF6"/>
<proteinExistence type="predicted"/>
<keyword evidence="2" id="KW-1015">Disulfide bond</keyword>
<accession>A0A538UEF6</accession>
<dbReference type="PANTHER" id="PTHR34217">
    <property type="entry name" value="METAL-DEPENDENT CARBOXYPEPTIDASE"/>
    <property type="match status" value="1"/>
</dbReference>
<evidence type="ECO:0000256" key="2">
    <source>
        <dbReference type="ARBA" id="ARBA00023157"/>
    </source>
</evidence>
<dbReference type="GO" id="GO:0006508">
    <property type="term" value="P:proteolysis"/>
    <property type="evidence" value="ECO:0007669"/>
    <property type="project" value="InterPro"/>
</dbReference>
<evidence type="ECO:0000256" key="1">
    <source>
        <dbReference type="ARBA" id="ARBA00022729"/>
    </source>
</evidence>
<evidence type="ECO:0000313" key="6">
    <source>
        <dbReference type="Proteomes" id="UP000319771"/>
    </source>
</evidence>
<comment type="caution">
    <text evidence="5">The sequence shown here is derived from an EMBL/GenBank/DDBJ whole genome shotgun (WGS) entry which is preliminary data.</text>
</comment>
<feature type="compositionally biased region" description="Basic residues" evidence="4">
    <location>
        <begin position="1"/>
        <end position="20"/>
    </location>
</feature>
<dbReference type="GO" id="GO:0016020">
    <property type="term" value="C:membrane"/>
    <property type="evidence" value="ECO:0007669"/>
    <property type="project" value="InterPro"/>
</dbReference>
<dbReference type="InterPro" id="IPR001333">
    <property type="entry name" value="Peptidase_M32_Taq"/>
</dbReference>
<keyword evidence="1" id="KW-0732">Signal</keyword>
<dbReference type="Gene3D" id="1.10.1370.30">
    <property type="match status" value="1"/>
</dbReference>
<sequence>MARRRARASQPRPGRRRRCPGRAPWARLPQVASPASSRARGLPRVAPPRAGPSPAKKGAPLETAPRGATDRQAALADFIARLVAELEPLQRTYNEAIWLANLTGEARYEQESARLDARIRTMFARPEPYAELRGIAGAGGVSDPLLQRQLTLLLNDYRAHQITPEMIQRMVTIEKALESKFNNFRAALDGERVTDNRIRQVLRDSDRTPERRAAWEASKQVGAEVAHDLLALVRLRNQAAASLGFANYYSMMLELDELDERELFALLDDLDAGTRPRFDGYKRALDGRLAARFGVAVADLRPWHYSDPFFQEAPAAEVEVDPWFRSQSLEALTERFYRAIGFDIRDLLARADLYEKPGKSQHAFCMSMDRAGDIRVLCNLQPSEYWMATMLHEYGHAVYDQQIDRALPYVLRLPAHILTTEASAMLFGRLSKNAAWLTAYAGVPEHEAQAASAALGRAGRAQLLVQTRWELVMCHMERELYRDPDQDLDTLWWDLVERFQGVRRPEGRHAPDWASKIHFTVAPVYYQNYLLGEMMASQLQHHLLTEVLGDGPQVWSRYVASPEVGAFLAQRLYRTGKTLDWRQTLRQATGRSLEVSAFVEDLARRD</sequence>
<dbReference type="Proteomes" id="UP000319771">
    <property type="component" value="Unassembled WGS sequence"/>
</dbReference>
<keyword evidence="3" id="KW-0325">Glycoprotein</keyword>
<evidence type="ECO:0000313" key="5">
    <source>
        <dbReference type="EMBL" id="TMQ74282.1"/>
    </source>
</evidence>
<protein>
    <submittedName>
        <fullName evidence="5">M3 family oligoendopeptidase</fullName>
    </submittedName>
</protein>
<reference evidence="5 6" key="1">
    <citation type="journal article" date="2019" name="Nat. Microbiol.">
        <title>Mediterranean grassland soil C-N compound turnover is dependent on rainfall and depth, and is mediated by genomically divergent microorganisms.</title>
        <authorList>
            <person name="Diamond S."/>
            <person name="Andeer P.F."/>
            <person name="Li Z."/>
            <person name="Crits-Christoph A."/>
            <person name="Burstein D."/>
            <person name="Anantharaman K."/>
            <person name="Lane K.R."/>
            <person name="Thomas B.C."/>
            <person name="Pan C."/>
            <person name="Northen T.R."/>
            <person name="Banfield J.F."/>
        </authorList>
    </citation>
    <scope>NUCLEOTIDE SEQUENCE [LARGE SCALE GENOMIC DNA]</scope>
    <source>
        <strain evidence="5">WS_11</strain>
    </source>
</reference>
<dbReference type="SUPFAM" id="SSF55486">
    <property type="entry name" value="Metalloproteases ('zincins'), catalytic domain"/>
    <property type="match status" value="1"/>
</dbReference>
<name>A0A538UEF6_UNCEI</name>
<dbReference type="PANTHER" id="PTHR34217:SF1">
    <property type="entry name" value="CARBOXYPEPTIDASE 1"/>
    <property type="match status" value="1"/>
</dbReference>